<name>A0ACB7T5Y3_HYAAI</name>
<dbReference type="EMBL" id="CM023491">
    <property type="protein sequence ID" value="KAH6941538.1"/>
    <property type="molecule type" value="Genomic_DNA"/>
</dbReference>
<accession>A0ACB7T5Y3</accession>
<comment type="caution">
    <text evidence="1">The sequence shown here is derived from an EMBL/GenBank/DDBJ whole genome shotgun (WGS) entry which is preliminary data.</text>
</comment>
<dbReference type="Proteomes" id="UP000821845">
    <property type="component" value="Chromosome 11"/>
</dbReference>
<organism evidence="1 2">
    <name type="scientific">Hyalomma asiaticum</name>
    <name type="common">Tick</name>
    <dbReference type="NCBI Taxonomy" id="266040"/>
    <lineage>
        <taxon>Eukaryota</taxon>
        <taxon>Metazoa</taxon>
        <taxon>Ecdysozoa</taxon>
        <taxon>Arthropoda</taxon>
        <taxon>Chelicerata</taxon>
        <taxon>Arachnida</taxon>
        <taxon>Acari</taxon>
        <taxon>Parasitiformes</taxon>
        <taxon>Ixodida</taxon>
        <taxon>Ixodoidea</taxon>
        <taxon>Ixodidae</taxon>
        <taxon>Hyalomminae</taxon>
        <taxon>Hyalomma</taxon>
    </lineage>
</organism>
<protein>
    <submittedName>
        <fullName evidence="1">Uncharacterized protein</fullName>
    </submittedName>
</protein>
<evidence type="ECO:0000313" key="2">
    <source>
        <dbReference type="Proteomes" id="UP000821845"/>
    </source>
</evidence>
<sequence length="226" mass="24878">MADKAVSAQVVVMGGLSSSESSPSTTHDIPSRLPDARSPDFASDDPVDTFQDSNDKPSGSSDSTGHPLMRSQALTPNIDDTIKTLWERVNTYKKRIEEILFEDRTKISNAQRALIITETNNMVQACAEFQAMAAWRDGVVAELRRQLDDARREAADLRVAVALGATPGPSRSYASVLAGRSDGVPTTPYSQDRIVRTSHLHNNQFQNLTTDLLWRQLLRPPATLPF</sequence>
<keyword evidence="2" id="KW-1185">Reference proteome</keyword>
<reference evidence="1" key="1">
    <citation type="submission" date="2020-05" db="EMBL/GenBank/DDBJ databases">
        <title>Large-scale comparative analyses of tick genomes elucidate their genetic diversity and vector capacities.</title>
        <authorList>
            <person name="Jia N."/>
            <person name="Wang J."/>
            <person name="Shi W."/>
            <person name="Du L."/>
            <person name="Sun Y."/>
            <person name="Zhan W."/>
            <person name="Jiang J."/>
            <person name="Wang Q."/>
            <person name="Zhang B."/>
            <person name="Ji P."/>
            <person name="Sakyi L.B."/>
            <person name="Cui X."/>
            <person name="Yuan T."/>
            <person name="Jiang B."/>
            <person name="Yang W."/>
            <person name="Lam T.T.-Y."/>
            <person name="Chang Q."/>
            <person name="Ding S."/>
            <person name="Wang X."/>
            <person name="Zhu J."/>
            <person name="Ruan X."/>
            <person name="Zhao L."/>
            <person name="Wei J."/>
            <person name="Que T."/>
            <person name="Du C."/>
            <person name="Cheng J."/>
            <person name="Dai P."/>
            <person name="Han X."/>
            <person name="Huang E."/>
            <person name="Gao Y."/>
            <person name="Liu J."/>
            <person name="Shao H."/>
            <person name="Ye R."/>
            <person name="Li L."/>
            <person name="Wei W."/>
            <person name="Wang X."/>
            <person name="Wang C."/>
            <person name="Yang T."/>
            <person name="Huo Q."/>
            <person name="Li W."/>
            <person name="Guo W."/>
            <person name="Chen H."/>
            <person name="Zhou L."/>
            <person name="Ni X."/>
            <person name="Tian J."/>
            <person name="Zhou Y."/>
            <person name="Sheng Y."/>
            <person name="Liu T."/>
            <person name="Pan Y."/>
            <person name="Xia L."/>
            <person name="Li J."/>
            <person name="Zhao F."/>
            <person name="Cao W."/>
        </authorList>
    </citation>
    <scope>NUCLEOTIDE SEQUENCE</scope>
    <source>
        <strain evidence="1">Hyas-2018</strain>
    </source>
</reference>
<gene>
    <name evidence="1" type="ORF">HPB50_019476</name>
</gene>
<evidence type="ECO:0000313" key="1">
    <source>
        <dbReference type="EMBL" id="KAH6941538.1"/>
    </source>
</evidence>
<proteinExistence type="predicted"/>